<dbReference type="Pfam" id="PF23942">
    <property type="entry name" value="DUF7277"/>
    <property type="match status" value="1"/>
</dbReference>
<evidence type="ECO:0000313" key="4">
    <source>
        <dbReference type="EMBL" id="PKY52624.1"/>
    </source>
</evidence>
<dbReference type="Pfam" id="PF23941">
    <property type="entry name" value="DUF7276"/>
    <property type="match status" value="2"/>
</dbReference>
<dbReference type="VEuPathDB" id="FungiDB:RhiirFUN_000303"/>
<dbReference type="Proteomes" id="UP000234323">
    <property type="component" value="Unassembled WGS sequence"/>
</dbReference>
<sequence>MTNPQILADNYKKILIILNNIIKNEDNNSLIDYPVLIGSRAAKWHIISFREPNDWDLMATPIQTTLFINKVKESNATFKNIKLIYYPGGGLKLAGKYIDQYSADKKLISFDIELVSEKVDLRNMKSIFEDNSEDNEKVDDMQDDNEFNFDIFEDNYKKSNAEDSEDNMKDDDMQDDDMQDDDKINKIEFERFNDVHQKMSALMILELCRNIEDKIMLPLLSNFLCIVAPLKILEALKTSLIYCQADFHKNISDLHLLRDYVALTQTKKKNIAEDLYSPQRDELIELILETCIKETEIIYSKPGAYSINLNMSNDDFLEYEDNLFVQKCISHEDLYELVKYGDHPIYQGLRDGQSKVLIKKSLFEKLDYQTKINCIKEVAMVIALERYLIPMISKDQENSYKLALVRICTKLTKGWFHQFAIDNYPRLSNLDKDLLSIAHNIIEKFPIKQKKPDVILLDPETQAIFESIRPYTKTISSFDKIWDYDEYNTDVKRTGIKITSPINSDVSITAIITIINNEYRNDYDTSKTDRWTASVVILPTNDLEILSDDENEDGDSFDMDHVNIKFKDPLKIHPYQISYSGKFSKLNSKHTFVLGISSEDNIWEPINIEVKSADFVASLLEIPDITGDLLFKYVLDYLKPTLDFGETPLENWINELKSNGTISIKPNQHLCEDEDEDKQLFNFLSDKDYDDNDSFDMDDVNIEFKDPLKIHPYQESYSGKFSKLNSKHIFVLGIDAYWIRGMGVEEIWRPIKIKVKSADFVASLLEIPDLTGDLLFKYVLDCLKPTLIGVGETPLRHWVNKLKSNGTIPIEPNQHLWYYAWNYKLNRKSE</sequence>
<dbReference type="VEuPathDB" id="FungiDB:RhiirA1_467197"/>
<evidence type="ECO:0000259" key="2">
    <source>
        <dbReference type="Pfam" id="PF23941"/>
    </source>
</evidence>
<dbReference type="EMBL" id="LLXI01001239">
    <property type="protein sequence ID" value="PKY52624.1"/>
    <property type="molecule type" value="Genomic_DNA"/>
</dbReference>
<feature type="domain" description="DUF7276" evidence="2">
    <location>
        <begin position="457"/>
        <end position="670"/>
    </location>
</feature>
<dbReference type="AlphaFoldDB" id="A0A2I1H1B8"/>
<dbReference type="InterPro" id="IPR055699">
    <property type="entry name" value="DUF7275"/>
</dbReference>
<evidence type="ECO:0000259" key="3">
    <source>
        <dbReference type="Pfam" id="PF23942"/>
    </source>
</evidence>
<dbReference type="Pfam" id="PF23940">
    <property type="entry name" value="DUF7275"/>
    <property type="match status" value="1"/>
</dbReference>
<dbReference type="VEuPathDB" id="FungiDB:FUN_014065"/>
<protein>
    <submittedName>
        <fullName evidence="4">Uncharacterized protein</fullName>
    </submittedName>
</protein>
<reference evidence="4 5" key="1">
    <citation type="submission" date="2015-10" db="EMBL/GenBank/DDBJ databases">
        <title>Genome analyses suggest a sexual origin of heterokaryosis in a supposedly ancient asexual fungus.</title>
        <authorList>
            <person name="Ropars J."/>
            <person name="Sedzielewska K."/>
            <person name="Noel J."/>
            <person name="Charron P."/>
            <person name="Farinelli L."/>
            <person name="Marton T."/>
            <person name="Kruger M."/>
            <person name="Pelin A."/>
            <person name="Brachmann A."/>
            <person name="Corradi N."/>
        </authorList>
    </citation>
    <scope>NUCLEOTIDE SEQUENCE [LARGE SCALE GENOMIC DNA]</scope>
    <source>
        <strain evidence="4 5">A4</strain>
    </source>
</reference>
<comment type="caution">
    <text evidence="4">The sequence shown here is derived from an EMBL/GenBank/DDBJ whole genome shotgun (WGS) entry which is preliminary data.</text>
</comment>
<name>A0A2I1H1B8_9GLOM</name>
<dbReference type="InterPro" id="IPR055700">
    <property type="entry name" value="DUF7276"/>
</dbReference>
<dbReference type="InterPro" id="IPR055701">
    <property type="entry name" value="DUF7277"/>
</dbReference>
<gene>
    <name evidence="4" type="ORF">RhiirA4_470375</name>
</gene>
<evidence type="ECO:0000313" key="5">
    <source>
        <dbReference type="Proteomes" id="UP000234323"/>
    </source>
</evidence>
<dbReference type="VEuPathDB" id="FungiDB:FUN_020863"/>
<accession>A0A2I1H1B8</accession>
<feature type="domain" description="DUF7277" evidence="3">
    <location>
        <begin position="34"/>
        <end position="208"/>
    </location>
</feature>
<dbReference type="VEuPathDB" id="FungiDB:RhiirA1_463167"/>
<evidence type="ECO:0000259" key="1">
    <source>
        <dbReference type="Pfam" id="PF23940"/>
    </source>
</evidence>
<organism evidence="4 5">
    <name type="scientific">Rhizophagus irregularis</name>
    <dbReference type="NCBI Taxonomy" id="588596"/>
    <lineage>
        <taxon>Eukaryota</taxon>
        <taxon>Fungi</taxon>
        <taxon>Fungi incertae sedis</taxon>
        <taxon>Mucoromycota</taxon>
        <taxon>Glomeromycotina</taxon>
        <taxon>Glomeromycetes</taxon>
        <taxon>Glomerales</taxon>
        <taxon>Glomeraceae</taxon>
        <taxon>Rhizophagus</taxon>
    </lineage>
</organism>
<dbReference type="VEuPathDB" id="FungiDB:RhiirA1_518148"/>
<feature type="domain" description="DUF7276" evidence="2">
    <location>
        <begin position="683"/>
        <end position="827"/>
    </location>
</feature>
<keyword evidence="5" id="KW-1185">Reference proteome</keyword>
<dbReference type="VEuPathDB" id="FungiDB:RhiirFUN_017016"/>
<feature type="domain" description="DUF7275" evidence="1">
    <location>
        <begin position="232"/>
        <end position="443"/>
    </location>
</feature>
<proteinExistence type="predicted"/>